<evidence type="ECO:0000313" key="1">
    <source>
        <dbReference type="EMBL" id="JAT32858.1"/>
    </source>
</evidence>
<feature type="non-terminal residue" evidence="1">
    <location>
        <position position="1"/>
    </location>
</feature>
<dbReference type="EMBL" id="GEBQ01007119">
    <property type="protein sequence ID" value="JAT32858.1"/>
    <property type="molecule type" value="Transcribed_RNA"/>
</dbReference>
<accession>A0A1B6MAB4</accession>
<name>A0A1B6MAB4_9HEMI</name>
<sequence>TENDTSGNNPKNTTGTPDYQSKDWFVNVVNPIDKCDIFEPVFAVKIEPLKVNDKGCYDQVSCTKRIAAYKCGAGPLSKYSFYIDDNSRVYNGREWWCQYESGQMWVAVLDEDFTPNCSQASQILTHFTTDITNYGVKHNYFASFFETTYLDKNCVDTDSSEECDY</sequence>
<organism evidence="1">
    <name type="scientific">Graphocephala atropunctata</name>
    <dbReference type="NCBI Taxonomy" id="36148"/>
    <lineage>
        <taxon>Eukaryota</taxon>
        <taxon>Metazoa</taxon>
        <taxon>Ecdysozoa</taxon>
        <taxon>Arthropoda</taxon>
        <taxon>Hexapoda</taxon>
        <taxon>Insecta</taxon>
        <taxon>Pterygota</taxon>
        <taxon>Neoptera</taxon>
        <taxon>Paraneoptera</taxon>
        <taxon>Hemiptera</taxon>
        <taxon>Auchenorrhyncha</taxon>
        <taxon>Membracoidea</taxon>
        <taxon>Cicadellidae</taxon>
        <taxon>Cicadellinae</taxon>
        <taxon>Cicadellini</taxon>
        <taxon>Graphocephala</taxon>
    </lineage>
</organism>
<reference evidence="1" key="1">
    <citation type="submission" date="2015-11" db="EMBL/GenBank/DDBJ databases">
        <title>De novo transcriptome assembly of four potential Pierce s Disease insect vectors from Arizona vineyards.</title>
        <authorList>
            <person name="Tassone E.E."/>
        </authorList>
    </citation>
    <scope>NUCLEOTIDE SEQUENCE</scope>
</reference>
<dbReference type="AlphaFoldDB" id="A0A1B6MAB4"/>
<gene>
    <name evidence="1" type="ORF">g.51758</name>
</gene>
<proteinExistence type="predicted"/>
<protein>
    <submittedName>
        <fullName evidence="1">Uncharacterized protein</fullName>
    </submittedName>
</protein>